<protein>
    <recommendedName>
        <fullName evidence="3">site-specific DNA-methyltransferase (adenine-specific)</fullName>
        <ecNumber evidence="3">2.1.1.72</ecNumber>
    </recommendedName>
</protein>
<keyword evidence="7" id="KW-0680">Restriction system</keyword>
<comment type="similarity">
    <text evidence="1">Belongs to the N(4)/N(6)-methyltransferase family.</text>
</comment>
<gene>
    <name evidence="12" type="ORF">FVD16_09765</name>
</gene>
<dbReference type="InterPro" id="IPR051537">
    <property type="entry name" value="DNA_Adenine_Mtase"/>
</dbReference>
<feature type="domain" description="Type I restriction modification DNA specificity" evidence="10">
    <location>
        <begin position="983"/>
        <end position="1134"/>
    </location>
</feature>
<evidence type="ECO:0000256" key="5">
    <source>
        <dbReference type="ARBA" id="ARBA00022679"/>
    </source>
</evidence>
<evidence type="ECO:0000313" key="13">
    <source>
        <dbReference type="Proteomes" id="UP000321317"/>
    </source>
</evidence>
<evidence type="ECO:0000256" key="1">
    <source>
        <dbReference type="ARBA" id="ARBA00006594"/>
    </source>
</evidence>
<comment type="caution">
    <text evidence="12">The sequence shown here is derived from an EMBL/GenBank/DDBJ whole genome shotgun (WGS) entry which is preliminary data.</text>
</comment>
<dbReference type="GO" id="GO:0008168">
    <property type="term" value="F:methyltransferase activity"/>
    <property type="evidence" value="ECO:0007669"/>
    <property type="project" value="UniProtKB-KW"/>
</dbReference>
<dbReference type="PANTHER" id="PTHR42933:SF1">
    <property type="entry name" value="SITE-SPECIFIC DNA-METHYLTRANSFERASE (ADENINE-SPECIFIC)"/>
    <property type="match status" value="1"/>
</dbReference>
<keyword evidence="6" id="KW-0949">S-adenosyl-L-methionine</keyword>
<dbReference type="InterPro" id="IPR029063">
    <property type="entry name" value="SAM-dependent_MTases_sf"/>
</dbReference>
<keyword evidence="5" id="KW-0808">Transferase</keyword>
<evidence type="ECO:0000259" key="11">
    <source>
        <dbReference type="Pfam" id="PF02384"/>
    </source>
</evidence>
<dbReference type="SUPFAM" id="SSF116734">
    <property type="entry name" value="DNA methylase specificity domain"/>
    <property type="match status" value="1"/>
</dbReference>
<dbReference type="CDD" id="cd02440">
    <property type="entry name" value="AdoMet_MTases"/>
    <property type="match status" value="1"/>
</dbReference>
<dbReference type="EC" id="2.1.1.72" evidence="3"/>
<evidence type="ECO:0000256" key="7">
    <source>
        <dbReference type="ARBA" id="ARBA00022747"/>
    </source>
</evidence>
<sequence length="1174" mass="136166">MITKDNLKEVLEILNFKPKGQIYTKSYTNNAKIEVDFVAQKISYEPINDKFKGEGKYPSKDNPSTGFIIHRNTTTNFSSNENFVCLLCVDALLSKGYEARHIILEPTFEVGHNQQVYGDILVLNQNYENLILIENKTAGSEFSKEWNKTEKNGGQLFSYYAVNKTPFLCLLAYDFDENLKKIFYKSHIITMQDNEKHLELINENLKKEEQKIGFNHSSNRNKKDYFDVWSKSYSQSYTSKGLLEEDILPYFVGKEKYTTDDLEIVPYSEISSIYHAFATILRNHAIGNYENTFYILVDLFLCKIVDERANPNNLQFYYKGLMYDSAFDYVDRLLNLYEIGIKDLFDKRVVNFKKGEIDKIFDKHKRRKNGLKADLDKLFDKQKYFGMKKFSFIEVENEEEFQLNFKILTKITNLIQDFYISQSENNQFLGDLFEGFLNKSIHQTEGRFFTPTPITNFIIHSLPHLQDDIKVLDFACGAGHFLTEFITHKSEAKLYGIEKNKDLSKVAKTACLLHNAKEAQVIFQDALDTIKESHAKDFEDTSFDLILSNPPYSVKGFLSTLEESVLKNFTLSSAVENHYKNNAIECFFVEKAKQFLKPNAILALVLPVTILQKGGIYEKTREVLFENFQILSIVEMSSHTFGSTGTQTIILFAKRVEKPYATELINILRENDFNDEILQKEYDSDERKEVMRKYCDFMAYDYADFKSFMSGLSLSENLKNNEIFKEYLNDFNTTKPKKFKKQKLKDFEKKALFDTYLKQKQEIIQDTKAYNKAFKEFKESKDCKELEKALHYEKFLEDVRAFECEKMRYFILTENERVLILKAPDNKTTDNKSNKSNIIKFLGYDWSKRKGDEGIKYQTTIQDIQNAELKESEDDSDEDKKQKEALRNINSVKFISTPLYNPANPSDPTKLCYAIKSFIESSAKIDSIINALQSDDKDFYKLFISDIKAMLDFSKVDFNKAISLNPTNSQGEGKAQNPFENCKFELVKISEVCDLNKFKNQISKNEIQAMNLNFGSVKLLPSSKNYDWWTDEKTAGDYINEGEVIALGVARYANIKKHKGKFVSSNNKLISIKDNADVLFDYIYILLEMYGQNLYKQGSQYPQFDEKKFDSFKIPKPDIKIQTQIVAECEKVEEQYNTIRMSIEKYQELIRAILVKCGIIANTDESIGGGQLAA</sequence>
<keyword evidence="4 12" id="KW-0489">Methyltransferase</keyword>
<organism evidence="12 13">
    <name type="scientific">Campylobacter helveticus</name>
    <dbReference type="NCBI Taxonomy" id="28898"/>
    <lineage>
        <taxon>Bacteria</taxon>
        <taxon>Pseudomonadati</taxon>
        <taxon>Campylobacterota</taxon>
        <taxon>Epsilonproteobacteria</taxon>
        <taxon>Campylobacterales</taxon>
        <taxon>Campylobacteraceae</taxon>
        <taxon>Campylobacter</taxon>
    </lineage>
</organism>
<evidence type="ECO:0000256" key="4">
    <source>
        <dbReference type="ARBA" id="ARBA00022603"/>
    </source>
</evidence>
<evidence type="ECO:0000259" key="10">
    <source>
        <dbReference type="Pfam" id="PF01420"/>
    </source>
</evidence>
<dbReference type="Pfam" id="PF01420">
    <property type="entry name" value="Methylase_S"/>
    <property type="match status" value="1"/>
</dbReference>
<dbReference type="Gene3D" id="3.40.50.150">
    <property type="entry name" value="Vaccinia Virus protein VP39"/>
    <property type="match status" value="1"/>
</dbReference>
<comment type="similarity">
    <text evidence="2">Belongs to the type-I restriction system S methylase family.</text>
</comment>
<dbReference type="RefSeq" id="WP_147734843.1">
    <property type="nucleotide sequence ID" value="NZ_JANKHQ010000029.1"/>
</dbReference>
<dbReference type="Gene3D" id="3.90.220.20">
    <property type="entry name" value="DNA methylase specificity domains"/>
    <property type="match status" value="1"/>
</dbReference>
<dbReference type="PROSITE" id="PS00092">
    <property type="entry name" value="N6_MTASE"/>
    <property type="match status" value="1"/>
</dbReference>
<evidence type="ECO:0000256" key="3">
    <source>
        <dbReference type="ARBA" id="ARBA00011900"/>
    </source>
</evidence>
<dbReference type="InterPro" id="IPR003356">
    <property type="entry name" value="DNA_methylase_A-5"/>
</dbReference>
<dbReference type="InterPro" id="IPR044946">
    <property type="entry name" value="Restrct_endonuc_typeI_TRD_sf"/>
</dbReference>
<evidence type="ECO:0000256" key="9">
    <source>
        <dbReference type="ARBA" id="ARBA00047942"/>
    </source>
</evidence>
<dbReference type="PANTHER" id="PTHR42933">
    <property type="entry name" value="SLR6095 PROTEIN"/>
    <property type="match status" value="1"/>
</dbReference>
<dbReference type="Pfam" id="PF02384">
    <property type="entry name" value="N6_Mtase"/>
    <property type="match status" value="1"/>
</dbReference>
<feature type="domain" description="DNA methylase adenine-specific" evidence="11">
    <location>
        <begin position="426"/>
        <end position="724"/>
    </location>
</feature>
<dbReference type="GO" id="GO:0032259">
    <property type="term" value="P:methylation"/>
    <property type="evidence" value="ECO:0007669"/>
    <property type="project" value="UniProtKB-KW"/>
</dbReference>
<keyword evidence="13" id="KW-1185">Reference proteome</keyword>
<evidence type="ECO:0000256" key="8">
    <source>
        <dbReference type="ARBA" id="ARBA00023125"/>
    </source>
</evidence>
<keyword evidence="8" id="KW-0238">DNA-binding</keyword>
<evidence type="ECO:0000256" key="6">
    <source>
        <dbReference type="ARBA" id="ARBA00022691"/>
    </source>
</evidence>
<proteinExistence type="inferred from homology"/>
<name>A0ABY3KZ81_9BACT</name>
<dbReference type="SUPFAM" id="SSF53335">
    <property type="entry name" value="S-adenosyl-L-methionine-dependent methyltransferases"/>
    <property type="match status" value="1"/>
</dbReference>
<accession>A0ABY3KZ81</accession>
<evidence type="ECO:0000313" key="12">
    <source>
        <dbReference type="EMBL" id="TXK53808.1"/>
    </source>
</evidence>
<reference evidence="12 13" key="1">
    <citation type="submission" date="2019-08" db="EMBL/GenBank/DDBJ databases">
        <title>Rapid identification of Enteric Bacteria from Whole Genome Sequences (WGS) using Average Nucleotide Identity (ANI).</title>
        <authorList>
            <person name="Lane C."/>
        </authorList>
    </citation>
    <scope>NUCLEOTIDE SEQUENCE [LARGE SCALE GENOMIC DNA]</scope>
    <source>
        <strain evidence="12 13">D4984</strain>
    </source>
</reference>
<evidence type="ECO:0000256" key="2">
    <source>
        <dbReference type="ARBA" id="ARBA00010923"/>
    </source>
</evidence>
<dbReference type="InterPro" id="IPR000055">
    <property type="entry name" value="Restrct_endonuc_typeI_TRD"/>
</dbReference>
<dbReference type="PRINTS" id="PR00507">
    <property type="entry name" value="N12N6MTFRASE"/>
</dbReference>
<comment type="catalytic activity">
    <reaction evidence="9">
        <text>a 2'-deoxyadenosine in DNA + S-adenosyl-L-methionine = an N(6)-methyl-2'-deoxyadenosine in DNA + S-adenosyl-L-homocysteine + H(+)</text>
        <dbReference type="Rhea" id="RHEA:15197"/>
        <dbReference type="Rhea" id="RHEA-COMP:12418"/>
        <dbReference type="Rhea" id="RHEA-COMP:12419"/>
        <dbReference type="ChEBI" id="CHEBI:15378"/>
        <dbReference type="ChEBI" id="CHEBI:57856"/>
        <dbReference type="ChEBI" id="CHEBI:59789"/>
        <dbReference type="ChEBI" id="CHEBI:90615"/>
        <dbReference type="ChEBI" id="CHEBI:90616"/>
        <dbReference type="EC" id="2.1.1.72"/>
    </reaction>
</comment>
<dbReference type="Proteomes" id="UP000321317">
    <property type="component" value="Unassembled WGS sequence"/>
</dbReference>
<dbReference type="EMBL" id="VRMA01000081">
    <property type="protein sequence ID" value="TXK53808.1"/>
    <property type="molecule type" value="Genomic_DNA"/>
</dbReference>
<dbReference type="InterPro" id="IPR002052">
    <property type="entry name" value="DNA_methylase_N6_adenine_CS"/>
</dbReference>